<gene>
    <name evidence="4" type="ORF">CW354_13820</name>
</gene>
<proteinExistence type="predicted"/>
<keyword evidence="4" id="KW-0560">Oxidoreductase</keyword>
<protein>
    <recommendedName>
        <fullName evidence="2">Luciferase-like monooxygenase</fullName>
    </recommendedName>
</protein>
<keyword evidence="4" id="KW-0503">Monooxygenase</keyword>
<comment type="similarity">
    <text evidence="1">To bacterial alkanal monooxygenase alpha and beta chains.</text>
</comment>
<dbReference type="InterPro" id="IPR050766">
    <property type="entry name" value="Bact_Lucif_Oxidored"/>
</dbReference>
<evidence type="ECO:0000256" key="1">
    <source>
        <dbReference type="ARBA" id="ARBA00007789"/>
    </source>
</evidence>
<evidence type="ECO:0000313" key="5">
    <source>
        <dbReference type="Proteomes" id="UP000239504"/>
    </source>
</evidence>
<dbReference type="OrthoDB" id="9780518at2"/>
<evidence type="ECO:0000259" key="3">
    <source>
        <dbReference type="Pfam" id="PF00296"/>
    </source>
</evidence>
<sequence>MIPISVLDLCPVIEGGDAGQALRNSRDLARCAEAAGYKRFWLAEHHNIPSVASAATSVVIGYVADGTSTIRVGAGGVMLPNHAPLVIAEQFGTLAELYPGRIDLGLGRAPGGDMASIRALRRPMREGGEDRFPHDVAELQYFLGDPEEGKLQATPGAGTHVPIWILGSSLYGAQFAAHFGLPYAFASHFAPAELENAIRLYRDRYQPSEDWPEPHLMLAANIVAAKTDEEAAFLATTLYQAFVNLRTGHSHKLVQPPAEGFLETLDPSAQSMLRRTLRCSFIGGPEKIARELEVFIETHQPDEMIFASQVFDHEKRKRSLEIAADCVSRLRAA</sequence>
<dbReference type="Proteomes" id="UP000239504">
    <property type="component" value="Unassembled WGS sequence"/>
</dbReference>
<name>A0A2S7K3P6_9PROT</name>
<dbReference type="GO" id="GO:0004497">
    <property type="term" value="F:monooxygenase activity"/>
    <property type="evidence" value="ECO:0007669"/>
    <property type="project" value="UniProtKB-KW"/>
</dbReference>
<dbReference type="InterPro" id="IPR011251">
    <property type="entry name" value="Luciferase-like_dom"/>
</dbReference>
<dbReference type="InterPro" id="IPR019949">
    <property type="entry name" value="CmoO-like"/>
</dbReference>
<dbReference type="GO" id="GO:0005829">
    <property type="term" value="C:cytosol"/>
    <property type="evidence" value="ECO:0007669"/>
    <property type="project" value="TreeGrafter"/>
</dbReference>
<dbReference type="PANTHER" id="PTHR30137">
    <property type="entry name" value="LUCIFERASE-LIKE MONOOXYGENASE"/>
    <property type="match status" value="1"/>
</dbReference>
<dbReference type="EMBL" id="PJCH01000010">
    <property type="protein sequence ID" value="PQA87117.1"/>
    <property type="molecule type" value="Genomic_DNA"/>
</dbReference>
<organism evidence="4 5">
    <name type="scientific">Hyphococcus luteus</name>
    <dbReference type="NCBI Taxonomy" id="2058213"/>
    <lineage>
        <taxon>Bacteria</taxon>
        <taxon>Pseudomonadati</taxon>
        <taxon>Pseudomonadota</taxon>
        <taxon>Alphaproteobacteria</taxon>
        <taxon>Parvularculales</taxon>
        <taxon>Parvularculaceae</taxon>
        <taxon>Hyphococcus</taxon>
    </lineage>
</organism>
<dbReference type="GO" id="GO:0016705">
    <property type="term" value="F:oxidoreductase activity, acting on paired donors, with incorporation or reduction of molecular oxygen"/>
    <property type="evidence" value="ECO:0007669"/>
    <property type="project" value="InterPro"/>
</dbReference>
<accession>A0A2S7K3P6</accession>
<reference evidence="4 5" key="1">
    <citation type="submission" date="2017-12" db="EMBL/GenBank/DDBJ databases">
        <authorList>
            <person name="Hurst M.R.H."/>
        </authorList>
    </citation>
    <scope>NUCLEOTIDE SEQUENCE [LARGE SCALE GENOMIC DNA]</scope>
    <source>
        <strain evidence="4 5">SY-3-19</strain>
    </source>
</reference>
<dbReference type="CDD" id="cd00347">
    <property type="entry name" value="Flavin_utilizing_monoxygenases"/>
    <property type="match status" value="1"/>
</dbReference>
<comment type="caution">
    <text evidence="4">The sequence shown here is derived from an EMBL/GenBank/DDBJ whole genome shotgun (WGS) entry which is preliminary data.</text>
</comment>
<dbReference type="FunFam" id="3.20.20.30:FF:000002">
    <property type="entry name" value="LLM class flavin-dependent oxidoreductase"/>
    <property type="match status" value="1"/>
</dbReference>
<dbReference type="InterPro" id="IPR036661">
    <property type="entry name" value="Luciferase-like_sf"/>
</dbReference>
<keyword evidence="5" id="KW-1185">Reference proteome</keyword>
<dbReference type="SUPFAM" id="SSF51679">
    <property type="entry name" value="Bacterial luciferase-like"/>
    <property type="match status" value="1"/>
</dbReference>
<dbReference type="Gene3D" id="3.20.20.30">
    <property type="entry name" value="Luciferase-like domain"/>
    <property type="match status" value="1"/>
</dbReference>
<dbReference type="RefSeq" id="WP_104830675.1">
    <property type="nucleotide sequence ID" value="NZ_PJCH01000010.1"/>
</dbReference>
<evidence type="ECO:0000313" key="4">
    <source>
        <dbReference type="EMBL" id="PQA87117.1"/>
    </source>
</evidence>
<dbReference type="Pfam" id="PF00296">
    <property type="entry name" value="Bac_luciferase"/>
    <property type="match status" value="1"/>
</dbReference>
<evidence type="ECO:0000256" key="2">
    <source>
        <dbReference type="ARBA" id="ARBA00074555"/>
    </source>
</evidence>
<dbReference type="PANTHER" id="PTHR30137:SF6">
    <property type="entry name" value="LUCIFERASE-LIKE MONOOXYGENASE"/>
    <property type="match status" value="1"/>
</dbReference>
<feature type="domain" description="Luciferase-like" evidence="3">
    <location>
        <begin position="15"/>
        <end position="296"/>
    </location>
</feature>
<dbReference type="NCBIfam" id="TIGR03558">
    <property type="entry name" value="oxido_grp_1"/>
    <property type="match status" value="1"/>
</dbReference>
<dbReference type="AlphaFoldDB" id="A0A2S7K3P6"/>